<organism evidence="1 2">
    <name type="scientific">Aquarana catesbeiana</name>
    <name type="common">American bullfrog</name>
    <name type="synonym">Rana catesbeiana</name>
    <dbReference type="NCBI Taxonomy" id="8400"/>
    <lineage>
        <taxon>Eukaryota</taxon>
        <taxon>Metazoa</taxon>
        <taxon>Chordata</taxon>
        <taxon>Craniata</taxon>
        <taxon>Vertebrata</taxon>
        <taxon>Euteleostomi</taxon>
        <taxon>Amphibia</taxon>
        <taxon>Batrachia</taxon>
        <taxon>Anura</taxon>
        <taxon>Neobatrachia</taxon>
        <taxon>Ranoidea</taxon>
        <taxon>Ranidae</taxon>
        <taxon>Aquarana</taxon>
    </lineage>
</organism>
<accession>A0A2G9QAV3</accession>
<evidence type="ECO:0000313" key="1">
    <source>
        <dbReference type="EMBL" id="PIO12321.1"/>
    </source>
</evidence>
<name>A0A2G9QAV3_AQUCT</name>
<dbReference type="AlphaFoldDB" id="A0A2G9QAV3"/>
<evidence type="ECO:0000313" key="2">
    <source>
        <dbReference type="Proteomes" id="UP000228934"/>
    </source>
</evidence>
<reference evidence="2" key="1">
    <citation type="journal article" date="2017" name="Nat. Commun.">
        <title>The North American bullfrog draft genome provides insight into hormonal regulation of long noncoding RNA.</title>
        <authorList>
            <person name="Hammond S.A."/>
            <person name="Warren R.L."/>
            <person name="Vandervalk B.P."/>
            <person name="Kucuk E."/>
            <person name="Khan H."/>
            <person name="Gibb E.A."/>
            <person name="Pandoh P."/>
            <person name="Kirk H."/>
            <person name="Zhao Y."/>
            <person name="Jones M."/>
            <person name="Mungall A.J."/>
            <person name="Coope R."/>
            <person name="Pleasance S."/>
            <person name="Moore R.A."/>
            <person name="Holt R.A."/>
            <person name="Round J.M."/>
            <person name="Ohora S."/>
            <person name="Walle B.V."/>
            <person name="Veldhoen N."/>
            <person name="Helbing C.C."/>
            <person name="Birol I."/>
        </authorList>
    </citation>
    <scope>NUCLEOTIDE SEQUENCE [LARGE SCALE GENOMIC DNA]</scope>
</reference>
<dbReference type="Proteomes" id="UP000228934">
    <property type="component" value="Unassembled WGS sequence"/>
</dbReference>
<dbReference type="EMBL" id="KZ060420">
    <property type="protein sequence ID" value="PIO12321.1"/>
    <property type="molecule type" value="Genomic_DNA"/>
</dbReference>
<proteinExistence type="predicted"/>
<protein>
    <submittedName>
        <fullName evidence="1">Uncharacterized protein</fullName>
    </submittedName>
</protein>
<sequence length="120" mass="13850">MKAADDICVPRLWSYKSLHLLSDQTEPRAITLWSSFHASFHAVVVVVELWQEEEEDGPTQSRRYWNNAIPNSIWAPPLLPGWKSQVGHRKPKLPVEGRVEGRVERHSLTPVWSDRNRSLS</sequence>
<gene>
    <name evidence="1" type="ORF">AB205_0172610</name>
</gene>
<keyword evidence="2" id="KW-1185">Reference proteome</keyword>